<dbReference type="GO" id="GO:0008171">
    <property type="term" value="F:O-methyltransferase activity"/>
    <property type="evidence" value="ECO:0007669"/>
    <property type="project" value="InterPro"/>
</dbReference>
<dbReference type="Pfam" id="PF00891">
    <property type="entry name" value="Methyltransf_2"/>
    <property type="match status" value="1"/>
</dbReference>
<keyword evidence="3" id="KW-0949">S-adenosyl-L-methionine</keyword>
<keyword evidence="7" id="KW-1185">Reference proteome</keyword>
<dbReference type="Gene3D" id="1.10.10.10">
    <property type="entry name" value="Winged helix-like DNA-binding domain superfamily/Winged helix DNA-binding domain"/>
    <property type="match status" value="1"/>
</dbReference>
<evidence type="ECO:0000256" key="1">
    <source>
        <dbReference type="ARBA" id="ARBA00022603"/>
    </source>
</evidence>
<dbReference type="InterPro" id="IPR036390">
    <property type="entry name" value="WH_DNA-bd_sf"/>
</dbReference>
<dbReference type="InterPro" id="IPR001077">
    <property type="entry name" value="COMT_C"/>
</dbReference>
<comment type="caution">
    <text evidence="6">The sequence shown here is derived from an EMBL/GenBank/DDBJ whole genome shotgun (WGS) entry which is preliminary data.</text>
</comment>
<dbReference type="PANTHER" id="PTHR43712:SF2">
    <property type="entry name" value="O-METHYLTRANSFERASE CICE"/>
    <property type="match status" value="1"/>
</dbReference>
<dbReference type="GO" id="GO:0032259">
    <property type="term" value="P:methylation"/>
    <property type="evidence" value="ECO:0007669"/>
    <property type="project" value="UniProtKB-KW"/>
</dbReference>
<dbReference type="PANTHER" id="PTHR43712">
    <property type="entry name" value="PUTATIVE (AFU_ORTHOLOGUE AFUA_4G14580)-RELATED"/>
    <property type="match status" value="1"/>
</dbReference>
<dbReference type="GO" id="GO:0046983">
    <property type="term" value="F:protein dimerization activity"/>
    <property type="evidence" value="ECO:0007669"/>
    <property type="project" value="InterPro"/>
</dbReference>
<evidence type="ECO:0000259" key="4">
    <source>
        <dbReference type="Pfam" id="PF00891"/>
    </source>
</evidence>
<dbReference type="PROSITE" id="PS51683">
    <property type="entry name" value="SAM_OMT_II"/>
    <property type="match status" value="1"/>
</dbReference>
<dbReference type="InterPro" id="IPR012967">
    <property type="entry name" value="COMT_dimerisation"/>
</dbReference>
<dbReference type="Pfam" id="PF08100">
    <property type="entry name" value="Dimerisation"/>
    <property type="match status" value="1"/>
</dbReference>
<dbReference type="AlphaFoldDB" id="A0A495QKG6"/>
<evidence type="ECO:0000313" key="7">
    <source>
        <dbReference type="Proteomes" id="UP000274601"/>
    </source>
</evidence>
<reference evidence="6 7" key="1">
    <citation type="submission" date="2018-10" db="EMBL/GenBank/DDBJ databases">
        <title>Genomic Encyclopedia of Archaeal and Bacterial Type Strains, Phase II (KMG-II): from individual species to whole genera.</title>
        <authorList>
            <person name="Goeker M."/>
        </authorList>
    </citation>
    <scope>NUCLEOTIDE SEQUENCE [LARGE SCALE GENOMIC DNA]</scope>
    <source>
        <strain evidence="6 7">DSM 43383</strain>
    </source>
</reference>
<evidence type="ECO:0000259" key="5">
    <source>
        <dbReference type="Pfam" id="PF08100"/>
    </source>
</evidence>
<evidence type="ECO:0000256" key="3">
    <source>
        <dbReference type="ARBA" id="ARBA00022691"/>
    </source>
</evidence>
<dbReference type="Proteomes" id="UP000274601">
    <property type="component" value="Unassembled WGS sequence"/>
</dbReference>
<evidence type="ECO:0000256" key="2">
    <source>
        <dbReference type="ARBA" id="ARBA00022679"/>
    </source>
</evidence>
<dbReference type="SUPFAM" id="SSF53335">
    <property type="entry name" value="S-adenosyl-L-methionine-dependent methyltransferases"/>
    <property type="match status" value="1"/>
</dbReference>
<keyword evidence="1 6" id="KW-0489">Methyltransferase</keyword>
<dbReference type="InterPro" id="IPR029063">
    <property type="entry name" value="SAM-dependent_MTases_sf"/>
</dbReference>
<proteinExistence type="predicted"/>
<dbReference type="InterPro" id="IPR036388">
    <property type="entry name" value="WH-like_DNA-bd_sf"/>
</dbReference>
<organism evidence="6 7">
    <name type="scientific">Actinomadura pelletieri DSM 43383</name>
    <dbReference type="NCBI Taxonomy" id="1120940"/>
    <lineage>
        <taxon>Bacteria</taxon>
        <taxon>Bacillati</taxon>
        <taxon>Actinomycetota</taxon>
        <taxon>Actinomycetes</taxon>
        <taxon>Streptosporangiales</taxon>
        <taxon>Thermomonosporaceae</taxon>
        <taxon>Actinomadura</taxon>
    </lineage>
</organism>
<dbReference type="InterPro" id="IPR016461">
    <property type="entry name" value="COMT-like"/>
</dbReference>
<feature type="domain" description="O-methyltransferase C-terminal" evidence="4">
    <location>
        <begin position="395"/>
        <end position="600"/>
    </location>
</feature>
<evidence type="ECO:0000313" key="6">
    <source>
        <dbReference type="EMBL" id="RKS72998.1"/>
    </source>
</evidence>
<accession>A0A495QKG6</accession>
<keyword evidence="2 6" id="KW-0808">Transferase</keyword>
<protein>
    <submittedName>
        <fullName evidence="6">O-methyltransferase</fullName>
    </submittedName>
</protein>
<dbReference type="EMBL" id="RBWU01000004">
    <property type="protein sequence ID" value="RKS72998.1"/>
    <property type="molecule type" value="Genomic_DNA"/>
</dbReference>
<feature type="domain" description="O-methyltransferase dimerisation" evidence="5">
    <location>
        <begin position="295"/>
        <end position="346"/>
    </location>
</feature>
<sequence length="634" mass="69927">MLFRARRAGERNTMAMISNDVFGTSKSGFMLILCARGLSPNCSNMEWRMKSRSDSALAPKARMDDDDELRIREVHDYLRSTGDIDTVTDVLPPDAPTEMIEAVTTDCVVDHAGCLVFPADLATVRAFLRERGLHPLSPFPGSVVRDRLAGRYRVQEERLKSGFLNVRSIHARLPGDARTVEVLCVGPDDGLDLPALREERRGRHENHVAVRLTDPGRLEDLRSALCRPGGPRPDGGGYDPVPGEDGVTVLRFHADGRTRLGWPRRLEVIAAGRHTDVLLRHLSGDEAERRLLRRLTGAWGTQALRVMAELELADHLIEGPLTCTELGELTGVDADRMNRLLRALCHPWVGALAPVGEAFALTDLGRGLADRAPNSMRHLALLYGDLLYRSFCALPEGIKDDVQPFTVVYGQPPFEYLRDHPRQRRLFTRAMAEGSVFFSDVATVVDLSDVRTVADIGGGDGGLLAHLCDTYPNLKGALLERPEVIGAARDNLAARGHLDRCTLVPGSFTDARDLPTGSDVYIVARILHDWDDPTCLAILRAVHGAATTDSTLLIIERPLPDDPSDPSVSSLWDLHMLVNNVGGRERSREQYRRLLDEAGFVVVDERPLRLDMSVTIARPAAARDVRSGRPASQR</sequence>
<gene>
    <name evidence="6" type="ORF">BZB76_3678</name>
</gene>
<name>A0A495QKG6_9ACTN</name>
<dbReference type="SUPFAM" id="SSF46785">
    <property type="entry name" value="Winged helix' DNA-binding domain"/>
    <property type="match status" value="1"/>
</dbReference>
<dbReference type="Gene3D" id="3.40.50.150">
    <property type="entry name" value="Vaccinia Virus protein VP39"/>
    <property type="match status" value="1"/>
</dbReference>